<evidence type="ECO:0000313" key="3">
    <source>
        <dbReference type="Proteomes" id="UP000585272"/>
    </source>
</evidence>
<sequence>MSETFVLIGAYEREADAEADLEAVRELHRDGLVGTYDAAVVRRDEDHRVHVRRHEKPTQHGAWTGLAAGALLGVLWPPSLVGTALAGGAFGALVGHIWRGLPRHALKELGETLDAGQAALFVVGESTVEEAVRDAVRRADKLVAKQMKADAKELRRALDDAEREETTAAASP</sequence>
<name>A0A840IL99_9ACTN</name>
<protein>
    <submittedName>
        <fullName evidence="2">Putative membrane protein</fullName>
    </submittedName>
</protein>
<reference evidence="2 3" key="1">
    <citation type="submission" date="2020-08" db="EMBL/GenBank/DDBJ databases">
        <title>Genomic Encyclopedia of Archaeal and Bacterial Type Strains, Phase II (KMG-II): from individual species to whole genera.</title>
        <authorList>
            <person name="Goeker M."/>
        </authorList>
    </citation>
    <scope>NUCLEOTIDE SEQUENCE [LARGE SCALE GENOMIC DNA]</scope>
    <source>
        <strain evidence="2 3">DSM 23288</strain>
    </source>
</reference>
<organism evidence="2 3">
    <name type="scientific">Conexibacter arvalis</name>
    <dbReference type="NCBI Taxonomy" id="912552"/>
    <lineage>
        <taxon>Bacteria</taxon>
        <taxon>Bacillati</taxon>
        <taxon>Actinomycetota</taxon>
        <taxon>Thermoleophilia</taxon>
        <taxon>Solirubrobacterales</taxon>
        <taxon>Conexibacteraceae</taxon>
        <taxon>Conexibacter</taxon>
    </lineage>
</organism>
<evidence type="ECO:0000313" key="2">
    <source>
        <dbReference type="EMBL" id="MBB4665011.1"/>
    </source>
</evidence>
<dbReference type="AlphaFoldDB" id="A0A840IL99"/>
<gene>
    <name evidence="2" type="ORF">BDZ31_004630</name>
</gene>
<keyword evidence="3" id="KW-1185">Reference proteome</keyword>
<dbReference type="Pfam" id="PF06897">
    <property type="entry name" value="DUF1269"/>
    <property type="match status" value="1"/>
</dbReference>
<dbReference type="RefSeq" id="WP_183345560.1">
    <property type="nucleotide sequence ID" value="NZ_JACHNU010000010.1"/>
</dbReference>
<keyword evidence="1" id="KW-0175">Coiled coil</keyword>
<dbReference type="Proteomes" id="UP000585272">
    <property type="component" value="Unassembled WGS sequence"/>
</dbReference>
<comment type="caution">
    <text evidence="2">The sequence shown here is derived from an EMBL/GenBank/DDBJ whole genome shotgun (WGS) entry which is preliminary data.</text>
</comment>
<evidence type="ECO:0000256" key="1">
    <source>
        <dbReference type="SAM" id="Coils"/>
    </source>
</evidence>
<proteinExistence type="predicted"/>
<feature type="coiled-coil region" evidence="1">
    <location>
        <begin position="144"/>
        <end position="171"/>
    </location>
</feature>
<accession>A0A840IL99</accession>
<dbReference type="EMBL" id="JACHNU010000010">
    <property type="protein sequence ID" value="MBB4665011.1"/>
    <property type="molecule type" value="Genomic_DNA"/>
</dbReference>
<dbReference type="InterPro" id="IPR009200">
    <property type="entry name" value="DUF1269_membrane"/>
</dbReference>